<evidence type="ECO:0000256" key="12">
    <source>
        <dbReference type="ARBA" id="ARBA00023136"/>
    </source>
</evidence>
<evidence type="ECO:0000256" key="4">
    <source>
        <dbReference type="ARBA" id="ARBA00007146"/>
    </source>
</evidence>
<sequence>MKEGTQESMCGRLNVRVEVSVTFHLLVFSYHLSVFEKVTCSPRATMEVPEFFPPPENLTAAVVHPLCEEWKGGSEVAIFHLASIFLVLGFMGGSGFYGLLYLFTFLTLGFFCTTIWSWSDACTTDTFLWNFALFGVCAVQVVLVAYRLRNVTFEKEFQDLYSYLFKKLGVSLTHFGKIVACCEGDIHTIEKDHCFAMEGKTAIDKLSVLLSGRIRVTVNGEFLHDIYPFQFLDSPEWDSLRPSEEGLFQVTLRADNCCRYVSWRRKKLYLLFAKHRYIAKVFALVVRNDIADKLYSLNDKALFYTTLAPLRSAVPGSVPGAGGGGLVMTTMEPNITSCEEWEEAHHLLFHLGNLSLLLGLVIPTTLTLHMILLRLMLMTGVCLFITWATLYRCNLDVMVWNVVFLLVNFMHFFYLVYKRRPIKIDRELKSVYKRMFEPLHVREALFQRLTGQFCTIQSLKKGQVYAAEDKTSVDERLSILLKGKMKVSYRGHFLHNIYTNAFIDSPEFRSTQMNRGEKFQVTIMAEENCKFLCWSRERLTYFLESDSFLNEVFRYLIGKDITNKLYSLNDPTLSDKAAKKMERQPSLCSQVSMMQMRNSMGSTSDTDDILNQIHRGGSSGSSHQKSPASKTSKTMKPIEEKIEDDVFIESEPDSPVKKRHTPTTAIEEV</sequence>
<evidence type="ECO:0000256" key="11">
    <source>
        <dbReference type="ARBA" id="ARBA00022989"/>
    </source>
</evidence>
<evidence type="ECO:0000259" key="16">
    <source>
        <dbReference type="Pfam" id="PF04831"/>
    </source>
</evidence>
<proteinExistence type="inferred from homology"/>
<dbReference type="SUPFAM" id="SSF51206">
    <property type="entry name" value="cAMP-binding domain-like"/>
    <property type="match status" value="1"/>
</dbReference>
<keyword evidence="8 15" id="KW-0812">Transmembrane</keyword>
<gene>
    <name evidence="17" type="ORF">GSONMT00040638001</name>
</gene>
<dbReference type="GO" id="GO:0042391">
    <property type="term" value="P:regulation of membrane potential"/>
    <property type="evidence" value="ECO:0007669"/>
    <property type="project" value="TreeGrafter"/>
</dbReference>
<dbReference type="Gene3D" id="2.60.120.10">
    <property type="entry name" value="Jelly Rolls"/>
    <property type="match status" value="1"/>
</dbReference>
<feature type="domain" description="POPDC1-3" evidence="16">
    <location>
        <begin position="77"/>
        <end position="300"/>
    </location>
</feature>
<dbReference type="GO" id="GO:0016328">
    <property type="term" value="C:lateral plasma membrane"/>
    <property type="evidence" value="ECO:0007669"/>
    <property type="project" value="UniProtKB-SubCell"/>
</dbReference>
<dbReference type="InterPro" id="IPR055272">
    <property type="entry name" value="POPDC1-3_dom"/>
</dbReference>
<dbReference type="STRING" id="8022.A0A060XL76"/>
<organism evidence="17 18">
    <name type="scientific">Oncorhynchus mykiss</name>
    <name type="common">Rainbow trout</name>
    <name type="synonym">Salmo gairdneri</name>
    <dbReference type="NCBI Taxonomy" id="8022"/>
    <lineage>
        <taxon>Eukaryota</taxon>
        <taxon>Metazoa</taxon>
        <taxon>Chordata</taxon>
        <taxon>Craniata</taxon>
        <taxon>Vertebrata</taxon>
        <taxon>Euteleostomi</taxon>
        <taxon>Actinopterygii</taxon>
        <taxon>Neopterygii</taxon>
        <taxon>Teleostei</taxon>
        <taxon>Protacanthopterygii</taxon>
        <taxon>Salmoniformes</taxon>
        <taxon>Salmonidae</taxon>
        <taxon>Salmoninae</taxon>
        <taxon>Oncorhynchus</taxon>
    </lineage>
</organism>
<comment type="similarity">
    <text evidence="4">Belongs to the popeye family.</text>
</comment>
<evidence type="ECO:0000256" key="6">
    <source>
        <dbReference type="ARBA" id="ARBA00022473"/>
    </source>
</evidence>
<evidence type="ECO:0000256" key="7">
    <source>
        <dbReference type="ARBA" id="ARBA00022475"/>
    </source>
</evidence>
<feature type="transmembrane region" description="Helical" evidence="15">
    <location>
        <begin position="371"/>
        <end position="391"/>
    </location>
</feature>
<reference evidence="17 18" key="1">
    <citation type="journal article" date="2014" name="Nat. Commun.">
        <title>The rainbow trout genome provides novel insights into evolution after whole-genome duplication in vertebrates.</title>
        <authorList>
            <person name="Berthelot C."/>
            <person name="Brunet F."/>
            <person name="Chalopin D."/>
            <person name="Juanchich A."/>
            <person name="Bernard M."/>
            <person name="Noel B."/>
            <person name="Bento P."/>
            <person name="Da Silva C."/>
            <person name="Labadie K."/>
            <person name="Alberti A."/>
            <person name="Aury J.M."/>
            <person name="Louis A."/>
            <person name="Dehais P."/>
            <person name="Bardou P."/>
            <person name="Montfort J."/>
            <person name="Klopp C."/>
            <person name="Cabau C."/>
            <person name="Gaspin C."/>
            <person name="Thorgaard G.H."/>
            <person name="Boussaha M."/>
            <person name="Quillet E."/>
            <person name="Guyomard R."/>
            <person name="Galiana D."/>
            <person name="Bobe J."/>
            <person name="Volff J.N."/>
            <person name="Genet C."/>
            <person name="Wincker P."/>
            <person name="Jaillon O."/>
            <person name="Roest Crollius H."/>
            <person name="Guiguen Y."/>
        </authorList>
    </citation>
    <scope>NUCLEOTIDE SEQUENCE [LARGE SCALE GENOMIC DNA]</scope>
</reference>
<evidence type="ECO:0000256" key="13">
    <source>
        <dbReference type="ARBA" id="ARBA00023180"/>
    </source>
</evidence>
<evidence type="ECO:0000256" key="10">
    <source>
        <dbReference type="ARBA" id="ARBA00022949"/>
    </source>
</evidence>
<accession>A0A060XL76</accession>
<feature type="transmembrane region" description="Helical" evidence="15">
    <location>
        <begin position="128"/>
        <end position="148"/>
    </location>
</feature>
<dbReference type="Pfam" id="PF04831">
    <property type="entry name" value="POPDC1-3"/>
    <property type="match status" value="2"/>
</dbReference>
<dbReference type="FunFam" id="2.60.120.10:FF:000166">
    <property type="entry name" value="blood vessel epicardial substance isoform X1"/>
    <property type="match status" value="1"/>
</dbReference>
<dbReference type="EMBL" id="FR905251">
    <property type="protein sequence ID" value="CDQ77640.1"/>
    <property type="molecule type" value="Genomic_DNA"/>
</dbReference>
<keyword evidence="9" id="KW-0130">Cell adhesion</keyword>
<keyword evidence="12 15" id="KW-0472">Membrane</keyword>
<dbReference type="InterPro" id="IPR014710">
    <property type="entry name" value="RmlC-like_jellyroll"/>
</dbReference>
<dbReference type="GO" id="GO:0042383">
    <property type="term" value="C:sarcolemma"/>
    <property type="evidence" value="ECO:0007669"/>
    <property type="project" value="TreeGrafter"/>
</dbReference>
<dbReference type="GO" id="GO:0007507">
    <property type="term" value="P:heart development"/>
    <property type="evidence" value="ECO:0007669"/>
    <property type="project" value="TreeGrafter"/>
</dbReference>
<evidence type="ECO:0000313" key="17">
    <source>
        <dbReference type="EMBL" id="CDQ77640.1"/>
    </source>
</evidence>
<feature type="compositionally biased region" description="Polar residues" evidence="14">
    <location>
        <begin position="620"/>
        <end position="634"/>
    </location>
</feature>
<dbReference type="GO" id="GO:0005923">
    <property type="term" value="C:bicellular tight junction"/>
    <property type="evidence" value="ECO:0007669"/>
    <property type="project" value="UniProtKB-SubCell"/>
</dbReference>
<dbReference type="GO" id="GO:0030552">
    <property type="term" value="F:cAMP binding"/>
    <property type="evidence" value="ECO:0007669"/>
    <property type="project" value="TreeGrafter"/>
</dbReference>
<evidence type="ECO:0000256" key="14">
    <source>
        <dbReference type="SAM" id="MobiDB-lite"/>
    </source>
</evidence>
<keyword evidence="10" id="KW-0965">Cell junction</keyword>
<evidence type="ECO:0000256" key="3">
    <source>
        <dbReference type="ARBA" id="ARBA00004435"/>
    </source>
</evidence>
<feature type="transmembrane region" description="Helical" evidence="15">
    <location>
        <begin position="397"/>
        <end position="417"/>
    </location>
</feature>
<evidence type="ECO:0000256" key="1">
    <source>
        <dbReference type="ARBA" id="ARBA00004124"/>
    </source>
</evidence>
<evidence type="ECO:0000256" key="9">
    <source>
        <dbReference type="ARBA" id="ARBA00022889"/>
    </source>
</evidence>
<keyword evidence="13" id="KW-0325">Glycoprotein</keyword>
<keyword evidence="6" id="KW-0217">Developmental protein</keyword>
<evidence type="ECO:0000256" key="8">
    <source>
        <dbReference type="ARBA" id="ARBA00022692"/>
    </source>
</evidence>
<dbReference type="GO" id="GO:0007155">
    <property type="term" value="P:cell adhesion"/>
    <property type="evidence" value="ECO:0007669"/>
    <property type="project" value="UniProtKB-KW"/>
</dbReference>
<dbReference type="PaxDb" id="8022-A0A060XL76"/>
<name>A0A060XL76_ONCMY</name>
<evidence type="ECO:0000256" key="2">
    <source>
        <dbReference type="ARBA" id="ARBA00004141"/>
    </source>
</evidence>
<keyword evidence="5" id="KW-0796">Tight junction</keyword>
<dbReference type="Proteomes" id="UP000193380">
    <property type="component" value="Chromosome 3"/>
</dbReference>
<feature type="compositionally biased region" description="Acidic residues" evidence="14">
    <location>
        <begin position="641"/>
        <end position="652"/>
    </location>
</feature>
<dbReference type="AlphaFoldDB" id="A0A060XL76"/>
<dbReference type="GO" id="GO:0051146">
    <property type="term" value="P:striated muscle cell differentiation"/>
    <property type="evidence" value="ECO:0007669"/>
    <property type="project" value="TreeGrafter"/>
</dbReference>
<feature type="domain" description="POPDC1-3" evidence="16">
    <location>
        <begin position="345"/>
        <end position="570"/>
    </location>
</feature>
<dbReference type="PANTHER" id="PTHR12101:SF17">
    <property type="entry name" value="BLOOD VESSEL EPICARDIAL SUBSTANCE"/>
    <property type="match status" value="1"/>
</dbReference>
<dbReference type="PANTHER" id="PTHR12101">
    <property type="entry name" value="POPEYE DOMAIN CONTAINING PROTEIN"/>
    <property type="match status" value="1"/>
</dbReference>
<feature type="region of interest" description="Disordered" evidence="14">
    <location>
        <begin position="599"/>
        <end position="669"/>
    </location>
</feature>
<keyword evidence="7" id="KW-1003">Cell membrane</keyword>
<evidence type="ECO:0000256" key="5">
    <source>
        <dbReference type="ARBA" id="ARBA00022427"/>
    </source>
</evidence>
<keyword evidence="11 15" id="KW-1133">Transmembrane helix</keyword>
<evidence type="ECO:0000256" key="15">
    <source>
        <dbReference type="SAM" id="Phobius"/>
    </source>
</evidence>
<comment type="subcellular location">
    <subcellularLocation>
        <location evidence="3">Cell junction</location>
        <location evidence="3">Tight junction</location>
    </subcellularLocation>
    <subcellularLocation>
        <location evidence="1">Lateral cell membrane</location>
    </subcellularLocation>
    <subcellularLocation>
        <location evidence="2">Membrane</location>
        <topology evidence="2">Multi-pass membrane protein</topology>
    </subcellularLocation>
</comment>
<protein>
    <recommendedName>
        <fullName evidence="16">POPDC1-3 domain-containing protein</fullName>
    </recommendedName>
</protein>
<dbReference type="InterPro" id="IPR018490">
    <property type="entry name" value="cNMP-bd_dom_sf"/>
</dbReference>
<dbReference type="InterPro" id="IPR006916">
    <property type="entry name" value="POPDC1-3"/>
</dbReference>
<evidence type="ECO:0000313" key="18">
    <source>
        <dbReference type="Proteomes" id="UP000193380"/>
    </source>
</evidence>
<dbReference type="GO" id="GO:0007519">
    <property type="term" value="P:skeletal muscle tissue development"/>
    <property type="evidence" value="ECO:0007669"/>
    <property type="project" value="TreeGrafter"/>
</dbReference>